<feature type="non-terminal residue" evidence="2">
    <location>
        <position position="82"/>
    </location>
</feature>
<evidence type="ECO:0000313" key="2">
    <source>
        <dbReference type="EMBL" id="CEK48761.1"/>
    </source>
</evidence>
<feature type="region of interest" description="Disordered" evidence="1">
    <location>
        <begin position="1"/>
        <end position="82"/>
    </location>
</feature>
<proteinExistence type="predicted"/>
<sequence length="82" mass="9243">TIREIDNKIGNLGIHRKEMEVHGAKPKVPPKPKLPSKPRPTSKDRKYSAGQQTHSGNSTTKHNDEDKISSIEHLNVERNVKL</sequence>
<feature type="compositionally biased region" description="Polar residues" evidence="1">
    <location>
        <begin position="49"/>
        <end position="60"/>
    </location>
</feature>
<evidence type="ECO:0000256" key="1">
    <source>
        <dbReference type="SAM" id="MobiDB-lite"/>
    </source>
</evidence>
<reference evidence="2" key="1">
    <citation type="submission" date="2014-12" db="EMBL/GenBank/DDBJ databases">
        <title>Insight into the proteome of Arion vulgaris.</title>
        <authorList>
            <person name="Aradska J."/>
            <person name="Bulat T."/>
            <person name="Smidak R."/>
            <person name="Sarate P."/>
            <person name="Gangsoo J."/>
            <person name="Sialana F."/>
            <person name="Bilban M."/>
            <person name="Lubec G."/>
        </authorList>
    </citation>
    <scope>NUCLEOTIDE SEQUENCE</scope>
    <source>
        <tissue evidence="2">Skin</tissue>
    </source>
</reference>
<feature type="compositionally biased region" description="Basic and acidic residues" evidence="1">
    <location>
        <begin position="61"/>
        <end position="82"/>
    </location>
</feature>
<dbReference type="EMBL" id="HACG01001896">
    <property type="protein sequence ID" value="CEK48761.1"/>
    <property type="molecule type" value="Transcribed_RNA"/>
</dbReference>
<feature type="compositionally biased region" description="Basic residues" evidence="1">
    <location>
        <begin position="24"/>
        <end position="36"/>
    </location>
</feature>
<feature type="non-terminal residue" evidence="2">
    <location>
        <position position="1"/>
    </location>
</feature>
<name>A0A0B6XYZ0_9EUPU</name>
<dbReference type="AlphaFoldDB" id="A0A0B6XYZ0"/>
<organism evidence="2">
    <name type="scientific">Arion vulgaris</name>
    <dbReference type="NCBI Taxonomy" id="1028688"/>
    <lineage>
        <taxon>Eukaryota</taxon>
        <taxon>Metazoa</taxon>
        <taxon>Spiralia</taxon>
        <taxon>Lophotrochozoa</taxon>
        <taxon>Mollusca</taxon>
        <taxon>Gastropoda</taxon>
        <taxon>Heterobranchia</taxon>
        <taxon>Euthyneura</taxon>
        <taxon>Panpulmonata</taxon>
        <taxon>Eupulmonata</taxon>
        <taxon>Stylommatophora</taxon>
        <taxon>Helicina</taxon>
        <taxon>Arionoidea</taxon>
        <taxon>Arionidae</taxon>
        <taxon>Arion</taxon>
    </lineage>
</organism>
<protein>
    <submittedName>
        <fullName evidence="2">Uncharacterized protein</fullName>
    </submittedName>
</protein>
<accession>A0A0B6XYZ0</accession>
<gene>
    <name evidence="2" type="primary">ORF5108</name>
</gene>